<feature type="compositionally biased region" description="Acidic residues" evidence="4">
    <location>
        <begin position="67"/>
        <end position="101"/>
    </location>
</feature>
<dbReference type="PANTHER" id="PTHR14396">
    <property type="entry name" value="CLASPIN"/>
    <property type="match status" value="1"/>
</dbReference>
<dbReference type="OrthoDB" id="5859781at2759"/>
<feature type="region of interest" description="Disordered" evidence="4">
    <location>
        <begin position="1"/>
        <end position="101"/>
    </location>
</feature>
<keyword evidence="6" id="KW-1185">Reference proteome</keyword>
<reference evidence="5 6" key="1">
    <citation type="submission" date="2020-02" db="EMBL/GenBank/DDBJ databases">
        <authorList>
            <person name="Ferguson B K."/>
        </authorList>
    </citation>
    <scope>NUCLEOTIDE SEQUENCE [LARGE SCALE GENOMIC DNA]</scope>
</reference>
<keyword evidence="3" id="KW-0539">Nucleus</keyword>
<dbReference type="GO" id="GO:0007095">
    <property type="term" value="P:mitotic G2 DNA damage checkpoint signaling"/>
    <property type="evidence" value="ECO:0007669"/>
    <property type="project" value="TreeGrafter"/>
</dbReference>
<accession>A0A6H5IWW7</accession>
<dbReference type="PANTHER" id="PTHR14396:SF10">
    <property type="entry name" value="CLASPIN"/>
    <property type="match status" value="1"/>
</dbReference>
<evidence type="ECO:0000256" key="1">
    <source>
        <dbReference type="ARBA" id="ARBA00004123"/>
    </source>
</evidence>
<dbReference type="Proteomes" id="UP000479190">
    <property type="component" value="Unassembled WGS sequence"/>
</dbReference>
<protein>
    <submittedName>
        <fullName evidence="5">Uncharacterized protein</fullName>
    </submittedName>
</protein>
<dbReference type="EMBL" id="CADCXV010001028">
    <property type="protein sequence ID" value="CAB0040471.1"/>
    <property type="molecule type" value="Genomic_DNA"/>
</dbReference>
<name>A0A6H5IWW7_9HYME</name>
<dbReference type="GO" id="GO:0005634">
    <property type="term" value="C:nucleus"/>
    <property type="evidence" value="ECO:0007669"/>
    <property type="project" value="UniProtKB-SubCell"/>
</dbReference>
<feature type="compositionally biased region" description="Basic and acidic residues" evidence="4">
    <location>
        <begin position="11"/>
        <end position="29"/>
    </location>
</feature>
<sequence length="368" mass="43669">MVQNCNQIKSKKSDSKKIEKPIIEDDRPKSRFMILSSSDEEGSNEPKSKKRPKKKLKKKKVQKLNLSDDEDEADSDEFSDEEEENNVVDEEEEEKYIDYDSDENEIIVVPKKDIKKVARNYVDEEAELSESDWGSADEDENELDEMEVNEADAEDIDEAQVKDQLEKMHMKQVLDEDQREVRLLQELLFEDGDLHSDGKGRERKFKWKNIARCQRPVLTYKILIRLKITKQSNPLRQLQSRRFAVVARKIVGRTHARLQSWTRRLRRQYKKRREEYKDFRRNWKTSRKMRDKGVQQRVLLLLLLVGVYAYRYAESCEVKNPNQVYKKIKSGSLTVSMKSDKITLKIQKNGKHSFFMIFFPRVHSRKGE</sequence>
<dbReference type="AlphaFoldDB" id="A0A6H5IWW7"/>
<dbReference type="GO" id="GO:0010997">
    <property type="term" value="F:anaphase-promoting complex binding"/>
    <property type="evidence" value="ECO:0007669"/>
    <property type="project" value="TreeGrafter"/>
</dbReference>
<keyword evidence="2" id="KW-0597">Phosphoprotein</keyword>
<feature type="compositionally biased region" description="Basic residues" evidence="4">
    <location>
        <begin position="48"/>
        <end position="62"/>
    </location>
</feature>
<evidence type="ECO:0000313" key="6">
    <source>
        <dbReference type="Proteomes" id="UP000479190"/>
    </source>
</evidence>
<evidence type="ECO:0000256" key="2">
    <source>
        <dbReference type="ARBA" id="ARBA00022553"/>
    </source>
</evidence>
<evidence type="ECO:0000313" key="5">
    <source>
        <dbReference type="EMBL" id="CAB0040471.1"/>
    </source>
</evidence>
<dbReference type="InterPro" id="IPR024146">
    <property type="entry name" value="Claspin"/>
</dbReference>
<comment type="subcellular location">
    <subcellularLocation>
        <location evidence="1">Nucleus</location>
    </subcellularLocation>
</comment>
<organism evidence="5 6">
    <name type="scientific">Trichogramma brassicae</name>
    <dbReference type="NCBI Taxonomy" id="86971"/>
    <lineage>
        <taxon>Eukaryota</taxon>
        <taxon>Metazoa</taxon>
        <taxon>Ecdysozoa</taxon>
        <taxon>Arthropoda</taxon>
        <taxon>Hexapoda</taxon>
        <taxon>Insecta</taxon>
        <taxon>Pterygota</taxon>
        <taxon>Neoptera</taxon>
        <taxon>Endopterygota</taxon>
        <taxon>Hymenoptera</taxon>
        <taxon>Apocrita</taxon>
        <taxon>Proctotrupomorpha</taxon>
        <taxon>Chalcidoidea</taxon>
        <taxon>Trichogrammatidae</taxon>
        <taxon>Trichogramma</taxon>
    </lineage>
</organism>
<gene>
    <name evidence="5" type="ORF">TBRA_LOCUS12177</name>
</gene>
<evidence type="ECO:0000256" key="3">
    <source>
        <dbReference type="ARBA" id="ARBA00023242"/>
    </source>
</evidence>
<proteinExistence type="predicted"/>
<evidence type="ECO:0000256" key="4">
    <source>
        <dbReference type="SAM" id="MobiDB-lite"/>
    </source>
</evidence>
<dbReference type="GO" id="GO:0033314">
    <property type="term" value="P:mitotic DNA replication checkpoint signaling"/>
    <property type="evidence" value="ECO:0007669"/>
    <property type="project" value="TreeGrafter"/>
</dbReference>